<dbReference type="InterPro" id="IPR010920">
    <property type="entry name" value="LSM_dom_sf"/>
</dbReference>
<keyword evidence="4 8" id="KW-0812">Transmembrane</keyword>
<feature type="transmembrane region" description="Helical" evidence="8">
    <location>
        <begin position="555"/>
        <end position="575"/>
    </location>
</feature>
<feature type="transmembrane region" description="Helical" evidence="8">
    <location>
        <begin position="178"/>
        <end position="203"/>
    </location>
</feature>
<feature type="transmembrane region" description="Helical" evidence="8">
    <location>
        <begin position="342"/>
        <end position="360"/>
    </location>
</feature>
<organism evidence="12 13">
    <name type="scientific">Neopusillimonas maritima</name>
    <dbReference type="NCBI Taxonomy" id="2026239"/>
    <lineage>
        <taxon>Bacteria</taxon>
        <taxon>Pseudomonadati</taxon>
        <taxon>Pseudomonadota</taxon>
        <taxon>Betaproteobacteria</taxon>
        <taxon>Burkholderiales</taxon>
        <taxon>Alcaligenaceae</taxon>
        <taxon>Neopusillimonas</taxon>
    </lineage>
</organism>
<dbReference type="SUPFAM" id="SSF82861">
    <property type="entry name" value="Mechanosensitive channel protein MscS (YggB), transmembrane region"/>
    <property type="match status" value="1"/>
</dbReference>
<keyword evidence="3" id="KW-1003">Cell membrane</keyword>
<comment type="similarity">
    <text evidence="2">Belongs to the MscS (TC 1.A.23) family.</text>
</comment>
<feature type="compositionally biased region" description="Polar residues" evidence="7">
    <location>
        <begin position="117"/>
        <end position="128"/>
    </location>
</feature>
<sequence length="818" mass="88255">MNCRNGEGVFVVQVQALLVCVFFLGLFALAPIAAAQPVDPSSVSSSAEKSVSSEGESSSSADTTLSYAVLADLLADEKSRNALITQLRQLADEQPGNKPGADQAHAQTQDGGAAQVDSDSSGTSTEAEAQSMEGAAGSLQAFAADMANDFSQTAAMLRGLFAGEGIHEMSAAQWKSRWLSLVLVIVSTLVAFGVFRLAALSFFRRLDAWVERNQASKPNKRSAQLMPRVGAAAGALAIDAVTILLAALAGYGLSLFIQEKWQIPSLLGLLFVSAFVAIELARSLCRVVFAERHPHLRLWRMSDTQAKYWSGWLQRIISITGYGMLVAVPVVQQMLTQSMGRIVGLFIMLGVYVYAVRVIWRNRHDVRVRIEQCAETASNAFFATLYRIAGRLWHWVGLAYFTALLVATQADQQNALPFITEATLRTLVVAGVATLIAAMLSSLLARKITLSDDIRSRLPLLESRLNSYVPGAIRLLRGVILVIAVLLILDAWRAFSLSEWLYSAQGRAAIAGIVHVAVILLFAMGIWTVVASIIESKLNDDPSNGTTERQKTLLLLFRSAALAVIVTMTVLIVLSQIGVDIGPLIAGAGVIGLAVGFGAQKLVQDIITGVFIQLENGMNHNDVVEVAGIFGTVEKITVRTVGIRTLDGGYHLIPFSAIDKVSNHMRDFGYHYGEYIIAYGADVDEAIGLLHEAFDELMQDPELAGMVLDKIDIPGVTSLHERGYNIRVLIKTIPGMQWAVQRGFNRLVRKRFGEAGIDLPYPQTVLHFGKPQPGDIDLQTLGGRLQGEQPSAAASKPFNPQTQGPVPSGPDVGGGPDR</sequence>
<feature type="transmembrane region" description="Helical" evidence="8">
    <location>
        <begin position="392"/>
        <end position="410"/>
    </location>
</feature>
<dbReference type="AlphaFoldDB" id="A0A3A1YWH1"/>
<keyword evidence="6 8" id="KW-0472">Membrane</keyword>
<dbReference type="InterPro" id="IPR011066">
    <property type="entry name" value="MscS_channel_C_sf"/>
</dbReference>
<gene>
    <name evidence="12" type="ORF">CJP73_06590</name>
</gene>
<dbReference type="InterPro" id="IPR023408">
    <property type="entry name" value="MscS_beta-dom_sf"/>
</dbReference>
<dbReference type="Proteomes" id="UP000266206">
    <property type="component" value="Unassembled WGS sequence"/>
</dbReference>
<dbReference type="InterPro" id="IPR011014">
    <property type="entry name" value="MscS_channel_TM-2"/>
</dbReference>
<accession>A0A3A1YWH1</accession>
<dbReference type="InterPro" id="IPR045276">
    <property type="entry name" value="YbiO_bact"/>
</dbReference>
<dbReference type="GO" id="GO:0008381">
    <property type="term" value="F:mechanosensitive monoatomic ion channel activity"/>
    <property type="evidence" value="ECO:0007669"/>
    <property type="project" value="InterPro"/>
</dbReference>
<evidence type="ECO:0000256" key="7">
    <source>
        <dbReference type="SAM" id="MobiDB-lite"/>
    </source>
</evidence>
<feature type="transmembrane region" description="Helical" evidence="8">
    <location>
        <begin position="422"/>
        <end position="444"/>
    </location>
</feature>
<evidence type="ECO:0000256" key="2">
    <source>
        <dbReference type="ARBA" id="ARBA00008017"/>
    </source>
</evidence>
<dbReference type="Pfam" id="PF21088">
    <property type="entry name" value="MS_channel_1st"/>
    <property type="match status" value="1"/>
</dbReference>
<dbReference type="PANTHER" id="PTHR30460">
    <property type="entry name" value="MODERATE CONDUCTANCE MECHANOSENSITIVE CHANNEL YBIO"/>
    <property type="match status" value="1"/>
</dbReference>
<evidence type="ECO:0000259" key="10">
    <source>
        <dbReference type="Pfam" id="PF21088"/>
    </source>
</evidence>
<evidence type="ECO:0000256" key="3">
    <source>
        <dbReference type="ARBA" id="ARBA00022475"/>
    </source>
</evidence>
<dbReference type="Pfam" id="PF00924">
    <property type="entry name" value="MS_channel_2nd"/>
    <property type="match status" value="1"/>
</dbReference>
<feature type="domain" description="Mechanosensitive ion channel transmembrane helices 2/3" evidence="10">
    <location>
        <begin position="564"/>
        <end position="600"/>
    </location>
</feature>
<dbReference type="InterPro" id="IPR006685">
    <property type="entry name" value="MscS_channel_2nd"/>
</dbReference>
<feature type="transmembrane region" description="Helical" evidence="8">
    <location>
        <begin position="265"/>
        <end position="289"/>
    </location>
</feature>
<evidence type="ECO:0008006" key="14">
    <source>
        <dbReference type="Google" id="ProtNLM"/>
    </source>
</evidence>
<dbReference type="PANTHER" id="PTHR30460:SF0">
    <property type="entry name" value="MODERATE CONDUCTANCE MECHANOSENSITIVE CHANNEL YBIO"/>
    <property type="match status" value="1"/>
</dbReference>
<proteinExistence type="inferred from homology"/>
<evidence type="ECO:0000256" key="1">
    <source>
        <dbReference type="ARBA" id="ARBA00004651"/>
    </source>
</evidence>
<dbReference type="Gene3D" id="1.10.287.1260">
    <property type="match status" value="1"/>
</dbReference>
<feature type="transmembrane region" description="Helical" evidence="8">
    <location>
        <begin position="581"/>
        <end position="599"/>
    </location>
</feature>
<feature type="transmembrane region" description="Helical" evidence="8">
    <location>
        <begin position="309"/>
        <end position="330"/>
    </location>
</feature>
<feature type="region of interest" description="Disordered" evidence="7">
    <location>
        <begin position="38"/>
        <end position="59"/>
    </location>
</feature>
<evidence type="ECO:0000256" key="6">
    <source>
        <dbReference type="ARBA" id="ARBA00023136"/>
    </source>
</evidence>
<dbReference type="InterPro" id="IPR049142">
    <property type="entry name" value="MS_channel_1st"/>
</dbReference>
<reference evidence="12 13" key="1">
    <citation type="submission" date="2017-08" db="EMBL/GenBank/DDBJ databases">
        <title>Pusillimonas indicus sp. nov., a member of the family Alcaligenaceae isolated from surface seawater.</title>
        <authorList>
            <person name="Li J."/>
        </authorList>
    </citation>
    <scope>NUCLEOTIDE SEQUENCE [LARGE SCALE GENOMIC DNA]</scope>
    <source>
        <strain evidence="12 13">L52-1-41</strain>
    </source>
</reference>
<dbReference type="SUPFAM" id="SSF50182">
    <property type="entry name" value="Sm-like ribonucleoproteins"/>
    <property type="match status" value="1"/>
</dbReference>
<evidence type="ECO:0000313" key="13">
    <source>
        <dbReference type="Proteomes" id="UP000266206"/>
    </source>
</evidence>
<feature type="domain" description="Mechanosensitive ion channel MscS" evidence="9">
    <location>
        <begin position="602"/>
        <end position="664"/>
    </location>
</feature>
<evidence type="ECO:0000256" key="8">
    <source>
        <dbReference type="SAM" id="Phobius"/>
    </source>
</evidence>
<dbReference type="RefSeq" id="WP_114419365.1">
    <property type="nucleotide sequence ID" value="NZ_NQYH01000004.1"/>
</dbReference>
<evidence type="ECO:0000313" key="12">
    <source>
        <dbReference type="EMBL" id="RIY41200.1"/>
    </source>
</evidence>
<evidence type="ECO:0000256" key="5">
    <source>
        <dbReference type="ARBA" id="ARBA00022989"/>
    </source>
</evidence>
<dbReference type="GO" id="GO:0005886">
    <property type="term" value="C:plasma membrane"/>
    <property type="evidence" value="ECO:0007669"/>
    <property type="project" value="UniProtKB-SubCell"/>
</dbReference>
<feature type="domain" description="Moderate conductance mechanosensitive channel YbiO-like transmembrane helix 1" evidence="11">
    <location>
        <begin position="422"/>
        <end position="500"/>
    </location>
</feature>
<dbReference type="Gene3D" id="3.30.70.100">
    <property type="match status" value="1"/>
</dbReference>
<dbReference type="Pfam" id="PF25392">
    <property type="entry name" value="MS_channel_TM1"/>
    <property type="match status" value="1"/>
</dbReference>
<feature type="transmembrane region" description="Helical" evidence="8">
    <location>
        <begin position="465"/>
        <end position="489"/>
    </location>
</feature>
<evidence type="ECO:0000259" key="11">
    <source>
        <dbReference type="Pfam" id="PF25392"/>
    </source>
</evidence>
<comment type="subcellular location">
    <subcellularLocation>
        <location evidence="1">Cell membrane</location>
        <topology evidence="1">Multi-pass membrane protein</topology>
    </subcellularLocation>
</comment>
<feature type="transmembrane region" description="Helical" evidence="8">
    <location>
        <begin position="229"/>
        <end position="253"/>
    </location>
</feature>
<evidence type="ECO:0000259" key="9">
    <source>
        <dbReference type="Pfam" id="PF00924"/>
    </source>
</evidence>
<evidence type="ECO:0000256" key="4">
    <source>
        <dbReference type="ARBA" id="ARBA00022692"/>
    </source>
</evidence>
<dbReference type="InterPro" id="IPR057485">
    <property type="entry name" value="YbiO-like_TM1"/>
</dbReference>
<dbReference type="EMBL" id="NQYH01000004">
    <property type="protein sequence ID" value="RIY41200.1"/>
    <property type="molecule type" value="Genomic_DNA"/>
</dbReference>
<feature type="region of interest" description="Disordered" evidence="7">
    <location>
        <begin position="772"/>
        <end position="818"/>
    </location>
</feature>
<dbReference type="SUPFAM" id="SSF82689">
    <property type="entry name" value="Mechanosensitive channel protein MscS (YggB), C-terminal domain"/>
    <property type="match status" value="1"/>
</dbReference>
<feature type="compositionally biased region" description="Low complexity" evidence="7">
    <location>
        <begin position="41"/>
        <end position="59"/>
    </location>
</feature>
<keyword evidence="5 8" id="KW-1133">Transmembrane helix</keyword>
<dbReference type="Gene3D" id="2.30.30.60">
    <property type="match status" value="1"/>
</dbReference>
<protein>
    <recommendedName>
        <fullName evidence="14">Mechanosensitive ion channel protein</fullName>
    </recommendedName>
</protein>
<name>A0A3A1YWH1_9BURK</name>
<feature type="region of interest" description="Disordered" evidence="7">
    <location>
        <begin position="93"/>
        <end position="132"/>
    </location>
</feature>
<comment type="caution">
    <text evidence="12">The sequence shown here is derived from an EMBL/GenBank/DDBJ whole genome shotgun (WGS) entry which is preliminary data.</text>
</comment>
<feature type="transmembrane region" description="Helical" evidence="8">
    <location>
        <begin position="509"/>
        <end position="534"/>
    </location>
</feature>
<dbReference type="OrthoDB" id="6500477at2"/>